<feature type="region of interest" description="Disordered" evidence="7">
    <location>
        <begin position="284"/>
        <end position="312"/>
    </location>
</feature>
<sequence>MAWLLTLIFGLPLLQKPVTSLGSNSTQPLNHNNLSIQAIDGFPKTLPATHHSSWNEERVDNRLSKDLLLPLWPNFSLNDGSGEGSGLQQSLEVMMPSSGPLEMDMFVPDRVEKQDFEVEELGAPHSPPIPQKLTQYIDDDDNDEDGEDEDVLLANNSSAPDEATYTVVVQLTTHTHINNDRMNKDQPLLTTIKPITEKNTTENSPVNKYLETFNKNVEVNNKETWKTSQDSKYIAFRQILSSITKPETSGHNGTLMTQSGSIQGSFENLMVGEERNVTSHLPAATSPLKTGMQSHEGSTSDLPGGSSSTTTSVLQAKNRATNSTNKDYEKPEWFGRLFGPLTQSDLSSVIGTCILGPCVVSTGGNVTRLQWEDLKRTLTFAWEVHVYGSAALFLLVVVAATFGVIGETNKLHPFCKTFTLANILLLLTGLLRFVQLIIDPYGTRNILPRPALTALYNLPIPLLLWAQATLALFALREETSPQRLSVTGGLAALHCISLLLADLLSKTLLPALPLMLQTFTICWGLLLCLGIFFQCLKHLCISHRSTLPRWSAPKSLENSVRRVLLLCALLGMFSCALQIYSFLWLYGLLGDWRRFGWGWWFGQLSARLLELAWSFSLLLLGSRVFWRPQGSKQTTKRGGKGKHRNRLLDRLQMGHWWSPDKNWAELLPNNWKVHRQSRANVSQSVSQSVIRNHVTPATSIMPVHENVGIIGGGVLYNSSYDQHASSLWTSFVEWQEHECILSLIEFDLHPPSPINLHHSIDSALNQAHLPGVGNLFSPSSPSWTQNEGSGGPRFENVVSPTTPASKAYRWALDTGSSSNSPEHLGTAVQHTEVSVIEPLASLTPETIRKVWERDTVIPRVIVEDDCTSIASGDDVTGL</sequence>
<evidence type="ECO:0000256" key="8">
    <source>
        <dbReference type="SAM" id="Phobius"/>
    </source>
</evidence>
<feature type="transmembrane region" description="Helical" evidence="8">
    <location>
        <begin position="516"/>
        <end position="536"/>
    </location>
</feature>
<evidence type="ECO:0000313" key="11">
    <source>
        <dbReference type="EMBL" id="KAK7127897.1"/>
    </source>
</evidence>
<gene>
    <name evidence="11" type="ORF">R3I93_020467</name>
</gene>
<feature type="transmembrane region" description="Helical" evidence="8">
    <location>
        <begin position="458"/>
        <end position="475"/>
    </location>
</feature>
<comment type="subcellular location">
    <subcellularLocation>
        <location evidence="1">Membrane</location>
        <topology evidence="1">Multi-pass membrane protein</topology>
    </subcellularLocation>
</comment>
<name>A0AAN9CAQ1_9TELE</name>
<feature type="signal peptide" evidence="9">
    <location>
        <begin position="1"/>
        <end position="20"/>
    </location>
</feature>
<evidence type="ECO:0000256" key="4">
    <source>
        <dbReference type="ARBA" id="ARBA00022729"/>
    </source>
</evidence>
<evidence type="ECO:0000256" key="9">
    <source>
        <dbReference type="SAM" id="SignalP"/>
    </source>
</evidence>
<evidence type="ECO:0000313" key="12">
    <source>
        <dbReference type="Proteomes" id="UP001364617"/>
    </source>
</evidence>
<keyword evidence="12" id="KW-1185">Reference proteome</keyword>
<keyword evidence="5 8" id="KW-1133">Transmembrane helix</keyword>
<keyword evidence="2" id="KW-0597">Phosphoprotein</keyword>
<keyword evidence="3 8" id="KW-0812">Transmembrane</keyword>
<feature type="transmembrane region" description="Helical" evidence="8">
    <location>
        <begin position="484"/>
        <end position="504"/>
    </location>
</feature>
<evidence type="ECO:0000256" key="5">
    <source>
        <dbReference type="ARBA" id="ARBA00022989"/>
    </source>
</evidence>
<feature type="chain" id="PRO_5042962233" description="Proline-rich transmembrane protein 3/4 domain-containing protein" evidence="9">
    <location>
        <begin position="21"/>
        <end position="878"/>
    </location>
</feature>
<feature type="transmembrane region" description="Helical" evidence="8">
    <location>
        <begin position="563"/>
        <end position="586"/>
    </location>
</feature>
<evidence type="ECO:0000256" key="6">
    <source>
        <dbReference type="ARBA" id="ARBA00023136"/>
    </source>
</evidence>
<feature type="domain" description="Proline-rich transmembrane protein 3/4" evidence="10">
    <location>
        <begin position="364"/>
        <end position="633"/>
    </location>
</feature>
<evidence type="ECO:0000256" key="1">
    <source>
        <dbReference type="ARBA" id="ARBA00004141"/>
    </source>
</evidence>
<feature type="transmembrane region" description="Helical" evidence="8">
    <location>
        <begin position="417"/>
        <end position="438"/>
    </location>
</feature>
<dbReference type="InterPro" id="IPR059081">
    <property type="entry name" value="PRRT3-4"/>
</dbReference>
<keyword evidence="4 9" id="KW-0732">Signal</keyword>
<evidence type="ECO:0000256" key="2">
    <source>
        <dbReference type="ARBA" id="ARBA00022553"/>
    </source>
</evidence>
<organism evidence="11 12">
    <name type="scientific">Phoxinus phoxinus</name>
    <name type="common">Eurasian minnow</name>
    <dbReference type="NCBI Taxonomy" id="58324"/>
    <lineage>
        <taxon>Eukaryota</taxon>
        <taxon>Metazoa</taxon>
        <taxon>Chordata</taxon>
        <taxon>Craniata</taxon>
        <taxon>Vertebrata</taxon>
        <taxon>Euteleostomi</taxon>
        <taxon>Actinopterygii</taxon>
        <taxon>Neopterygii</taxon>
        <taxon>Teleostei</taxon>
        <taxon>Ostariophysi</taxon>
        <taxon>Cypriniformes</taxon>
        <taxon>Leuciscidae</taxon>
        <taxon>Phoxininae</taxon>
        <taxon>Phoxinus</taxon>
    </lineage>
</organism>
<dbReference type="PANTHER" id="PTHR47400">
    <property type="entry name" value="PROLINE-RICH TRANSMEMBRANE PROTEIN 3"/>
    <property type="match status" value="1"/>
</dbReference>
<proteinExistence type="predicted"/>
<accession>A0AAN9CAQ1</accession>
<evidence type="ECO:0000256" key="3">
    <source>
        <dbReference type="ARBA" id="ARBA00022692"/>
    </source>
</evidence>
<dbReference type="EMBL" id="JAYKXH010000022">
    <property type="protein sequence ID" value="KAK7127897.1"/>
    <property type="molecule type" value="Genomic_DNA"/>
</dbReference>
<feature type="region of interest" description="Disordered" evidence="7">
    <location>
        <begin position="121"/>
        <end position="148"/>
    </location>
</feature>
<comment type="caution">
    <text evidence="11">The sequence shown here is derived from an EMBL/GenBank/DDBJ whole genome shotgun (WGS) entry which is preliminary data.</text>
</comment>
<evidence type="ECO:0000259" key="10">
    <source>
        <dbReference type="Pfam" id="PF25987"/>
    </source>
</evidence>
<dbReference type="AlphaFoldDB" id="A0AAN9CAQ1"/>
<dbReference type="PANTHER" id="PTHR47400:SF1">
    <property type="entry name" value="PROLINE-RICH TRANSMEMBRANE PROTEIN 3"/>
    <property type="match status" value="1"/>
</dbReference>
<dbReference type="Pfam" id="PF25987">
    <property type="entry name" value="PRRT3"/>
    <property type="match status" value="1"/>
</dbReference>
<feature type="transmembrane region" description="Helical" evidence="8">
    <location>
        <begin position="384"/>
        <end position="405"/>
    </location>
</feature>
<dbReference type="InterPro" id="IPR043242">
    <property type="entry name" value="PRRT3"/>
</dbReference>
<evidence type="ECO:0000256" key="7">
    <source>
        <dbReference type="SAM" id="MobiDB-lite"/>
    </source>
</evidence>
<keyword evidence="6 8" id="KW-0472">Membrane</keyword>
<reference evidence="11 12" key="1">
    <citation type="submission" date="2024-02" db="EMBL/GenBank/DDBJ databases">
        <title>Chromosome-level genome assembly of the Eurasian Minnow (Phoxinus phoxinus).</title>
        <authorList>
            <person name="Oriowo T.O."/>
            <person name="Martin S."/>
            <person name="Stange M."/>
            <person name="Chrysostomakis Y."/>
            <person name="Brown T."/>
            <person name="Winkler S."/>
            <person name="Kukowka S."/>
            <person name="Myers E.W."/>
            <person name="Bohne A."/>
        </authorList>
    </citation>
    <scope>NUCLEOTIDE SEQUENCE [LARGE SCALE GENOMIC DNA]</scope>
    <source>
        <strain evidence="11">ZFMK-TIS-60720</strain>
        <tissue evidence="11">Whole Organism</tissue>
    </source>
</reference>
<protein>
    <recommendedName>
        <fullName evidence="10">Proline-rich transmembrane protein 3/4 domain-containing protein</fullName>
    </recommendedName>
</protein>
<dbReference type="Proteomes" id="UP001364617">
    <property type="component" value="Unassembled WGS sequence"/>
</dbReference>
<feature type="compositionally biased region" description="Acidic residues" evidence="7">
    <location>
        <begin position="137"/>
        <end position="148"/>
    </location>
</feature>
<feature type="compositionally biased region" description="Polar residues" evidence="7">
    <location>
        <begin position="287"/>
        <end position="312"/>
    </location>
</feature>